<dbReference type="GO" id="GO:0006508">
    <property type="term" value="P:proteolysis"/>
    <property type="evidence" value="ECO:0007669"/>
    <property type="project" value="UniProtKB-KW"/>
</dbReference>
<sequence>MKLQTIACAVAIATGGLFFTHAINQAIAANDTAVVSKSVVPTKEQALVSRQLATLVDRQHYLNMRLDADTSNRILDFYLDSLDPDHTIFLNSEVEQYKKQYGATFGAALKAGDLTGPYAIHAQYRERLTQFYAFMLAELKKTQNLNQPNVYIDVDREKAAYFKNTQEQRAYWQKMLVSQLINLNISKQEEQAKQKVLKDNPELANGQDLTSPEDLTPVQTLTKRYTRQLERISRTKSDDVLDKTLNAMMLTYDPHSNYFPPVDAMELNRQTTLQLEGIGVSIRPERGNEDYTKIETIVDGGPASKTGQVKSGDRIIGVAQDGEKMIDVVGWPSNEIVGLIRGKRGTKVTVRLLAAGASMNQARNVIIVRDVIQEEDAGVRSRVVEVKRDGKVHRMGVIEIPSFYLNYRARRAGNEYRSVSEDTNNALKDLQTKNVEGIIIDLRNNPGGSLEEVARMLGQVIKSGPVVQIRDGNGNVSVFEDDDGGAQTYAGPLAILINLASASASEIYSAAIQDYERGIVIGSTTTGKGTAQVQLDSLAYGQATLTQRKFYRITGGSTQNKGVIPDVTLVDIYNEEFGERKAKNALKWDTIPTAPFKREGSVKPYVQQLDQASEQRVSVEPQFKYLEQRKAIAKKSDEQKRIVLDMDQRKAELTALEQETLQAENQRRQATGQKPYANWESYQASLDALAESRAKMKATQRPALPEEEAFVTEAANVLLDYAKIPKVKS</sequence>
<comment type="similarity">
    <text evidence="1 5">Belongs to the peptidase S41A family.</text>
</comment>
<dbReference type="Pfam" id="PF00595">
    <property type="entry name" value="PDZ"/>
    <property type="match status" value="1"/>
</dbReference>
<dbReference type="EMBL" id="CP098732">
    <property type="protein sequence ID" value="USE82808.1"/>
    <property type="molecule type" value="Genomic_DNA"/>
</dbReference>
<evidence type="ECO:0000256" key="3">
    <source>
        <dbReference type="ARBA" id="ARBA00022801"/>
    </source>
</evidence>
<dbReference type="Pfam" id="PF17804">
    <property type="entry name" value="TSP_NTD"/>
    <property type="match status" value="1"/>
</dbReference>
<feature type="coiled-coil region" evidence="6">
    <location>
        <begin position="646"/>
        <end position="673"/>
    </location>
</feature>
<protein>
    <submittedName>
        <fullName evidence="9">Carboxy terminal-processing peptidase</fullName>
        <ecNumber evidence="9">3.4.21.102</ecNumber>
    </submittedName>
</protein>
<evidence type="ECO:0000313" key="10">
    <source>
        <dbReference type="Proteomes" id="UP001056716"/>
    </source>
</evidence>
<dbReference type="Pfam" id="PF11818">
    <property type="entry name" value="DUF3340"/>
    <property type="match status" value="1"/>
</dbReference>
<evidence type="ECO:0000256" key="2">
    <source>
        <dbReference type="ARBA" id="ARBA00022670"/>
    </source>
</evidence>
<keyword evidence="4 5" id="KW-0720">Serine protease</keyword>
<evidence type="ECO:0000256" key="6">
    <source>
        <dbReference type="SAM" id="Coils"/>
    </source>
</evidence>
<dbReference type="EC" id="3.4.21.102" evidence="9"/>
<evidence type="ECO:0000256" key="7">
    <source>
        <dbReference type="SAM" id="SignalP"/>
    </source>
</evidence>
<keyword evidence="6" id="KW-0175">Coiled coil</keyword>
<dbReference type="InterPro" id="IPR036034">
    <property type="entry name" value="PDZ_sf"/>
</dbReference>
<feature type="chain" id="PRO_5042293967" evidence="7">
    <location>
        <begin position="29"/>
        <end position="729"/>
    </location>
</feature>
<dbReference type="RefSeq" id="WP_252220022.1">
    <property type="nucleotide sequence ID" value="NZ_CP098732.1"/>
</dbReference>
<dbReference type="InterPro" id="IPR029045">
    <property type="entry name" value="ClpP/crotonase-like_dom_sf"/>
</dbReference>
<dbReference type="SUPFAM" id="SSF52096">
    <property type="entry name" value="ClpP/crotonase"/>
    <property type="match status" value="1"/>
</dbReference>
<keyword evidence="2 5" id="KW-0645">Protease</keyword>
<dbReference type="Gene3D" id="3.90.226.10">
    <property type="entry name" value="2-enoyl-CoA Hydratase, Chain A, domain 1"/>
    <property type="match status" value="1"/>
</dbReference>
<keyword evidence="3 5" id="KW-0378">Hydrolase</keyword>
<dbReference type="PANTHER" id="PTHR32060:SF22">
    <property type="entry name" value="CARBOXYL-TERMINAL-PROCESSING PEPTIDASE 3, CHLOROPLASTIC"/>
    <property type="match status" value="1"/>
</dbReference>
<organism evidence="9 10">
    <name type="scientific">Acinetobacter tibetensis</name>
    <dbReference type="NCBI Taxonomy" id="2943497"/>
    <lineage>
        <taxon>Bacteria</taxon>
        <taxon>Pseudomonadati</taxon>
        <taxon>Pseudomonadota</taxon>
        <taxon>Gammaproteobacteria</taxon>
        <taxon>Moraxellales</taxon>
        <taxon>Moraxellaceae</taxon>
        <taxon>Acinetobacter</taxon>
    </lineage>
</organism>
<accession>A0AAE9S046</accession>
<dbReference type="SMART" id="SM00245">
    <property type="entry name" value="TSPc"/>
    <property type="match status" value="1"/>
</dbReference>
<dbReference type="Gene3D" id="3.30.750.44">
    <property type="match status" value="1"/>
</dbReference>
<gene>
    <name evidence="9" type="ORF">M5E07_13640</name>
</gene>
<dbReference type="Gene3D" id="2.30.42.10">
    <property type="match status" value="1"/>
</dbReference>
<dbReference type="InterPro" id="IPR040573">
    <property type="entry name" value="TSP_N"/>
</dbReference>
<dbReference type="SMART" id="SM00228">
    <property type="entry name" value="PDZ"/>
    <property type="match status" value="1"/>
</dbReference>
<keyword evidence="10" id="KW-1185">Reference proteome</keyword>
<dbReference type="PROSITE" id="PS50106">
    <property type="entry name" value="PDZ"/>
    <property type="match status" value="1"/>
</dbReference>
<name>A0AAE9S046_9GAMM</name>
<evidence type="ECO:0000313" key="9">
    <source>
        <dbReference type="EMBL" id="USE82808.1"/>
    </source>
</evidence>
<dbReference type="InterPro" id="IPR020992">
    <property type="entry name" value="Tail_Prtase_C"/>
</dbReference>
<dbReference type="GO" id="GO:0030288">
    <property type="term" value="C:outer membrane-bounded periplasmic space"/>
    <property type="evidence" value="ECO:0007669"/>
    <property type="project" value="TreeGrafter"/>
</dbReference>
<dbReference type="GO" id="GO:0007165">
    <property type="term" value="P:signal transduction"/>
    <property type="evidence" value="ECO:0007669"/>
    <property type="project" value="TreeGrafter"/>
</dbReference>
<keyword evidence="7" id="KW-0732">Signal</keyword>
<dbReference type="InterPro" id="IPR001478">
    <property type="entry name" value="PDZ"/>
</dbReference>
<feature type="signal peptide" evidence="7">
    <location>
        <begin position="1"/>
        <end position="28"/>
    </location>
</feature>
<dbReference type="KEGG" id="atz:M5E07_13640"/>
<dbReference type="PANTHER" id="PTHR32060">
    <property type="entry name" value="TAIL-SPECIFIC PROTEASE"/>
    <property type="match status" value="1"/>
</dbReference>
<evidence type="ECO:0000256" key="1">
    <source>
        <dbReference type="ARBA" id="ARBA00009179"/>
    </source>
</evidence>
<dbReference type="NCBIfam" id="TIGR00225">
    <property type="entry name" value="prc"/>
    <property type="match status" value="1"/>
</dbReference>
<reference evidence="9" key="1">
    <citation type="submission" date="2022-06" db="EMBL/GenBank/DDBJ databases">
        <title>Isolation, identification and characterization of iprodione-degrading strains in Lhasa, Tibet.</title>
        <authorList>
            <person name="Pan H."/>
        </authorList>
    </citation>
    <scope>NUCLEOTIDE SEQUENCE</scope>
    <source>
        <strain evidence="9">Y-23</strain>
    </source>
</reference>
<dbReference type="Proteomes" id="UP001056716">
    <property type="component" value="Chromosome"/>
</dbReference>
<dbReference type="Pfam" id="PF03572">
    <property type="entry name" value="Peptidase_S41"/>
    <property type="match status" value="1"/>
</dbReference>
<feature type="domain" description="PDZ" evidence="8">
    <location>
        <begin position="264"/>
        <end position="341"/>
    </location>
</feature>
<evidence type="ECO:0000259" key="8">
    <source>
        <dbReference type="PROSITE" id="PS50106"/>
    </source>
</evidence>
<dbReference type="InterPro" id="IPR005151">
    <property type="entry name" value="Tail-specific_protease"/>
</dbReference>
<dbReference type="SUPFAM" id="SSF50156">
    <property type="entry name" value="PDZ domain-like"/>
    <property type="match status" value="1"/>
</dbReference>
<dbReference type="CDD" id="cd06782">
    <property type="entry name" value="cpPDZ_CPP-like"/>
    <property type="match status" value="1"/>
</dbReference>
<proteinExistence type="inferred from homology"/>
<dbReference type="GO" id="GO:0004252">
    <property type="term" value="F:serine-type endopeptidase activity"/>
    <property type="evidence" value="ECO:0007669"/>
    <property type="project" value="UniProtKB-EC"/>
</dbReference>
<evidence type="ECO:0000256" key="5">
    <source>
        <dbReference type="RuleBase" id="RU004404"/>
    </source>
</evidence>
<dbReference type="CDD" id="cd07560">
    <property type="entry name" value="Peptidase_S41_CPP"/>
    <property type="match status" value="1"/>
</dbReference>
<dbReference type="InterPro" id="IPR004447">
    <property type="entry name" value="Peptidase_S41A"/>
</dbReference>
<evidence type="ECO:0000256" key="4">
    <source>
        <dbReference type="ARBA" id="ARBA00022825"/>
    </source>
</evidence>
<dbReference type="AlphaFoldDB" id="A0AAE9S046"/>